<evidence type="ECO:0000259" key="1">
    <source>
        <dbReference type="PROSITE" id="PS50871"/>
    </source>
</evidence>
<organism evidence="2 3">
    <name type="scientific">Pinctada imbricata</name>
    <name type="common">Atlantic pearl-oyster</name>
    <name type="synonym">Pinctada martensii</name>
    <dbReference type="NCBI Taxonomy" id="66713"/>
    <lineage>
        <taxon>Eukaryota</taxon>
        <taxon>Metazoa</taxon>
        <taxon>Spiralia</taxon>
        <taxon>Lophotrochozoa</taxon>
        <taxon>Mollusca</taxon>
        <taxon>Bivalvia</taxon>
        <taxon>Autobranchia</taxon>
        <taxon>Pteriomorphia</taxon>
        <taxon>Pterioida</taxon>
        <taxon>Pterioidea</taxon>
        <taxon>Pteriidae</taxon>
        <taxon>Pinctada</taxon>
    </lineage>
</organism>
<dbReference type="AlphaFoldDB" id="A0AA89C9E1"/>
<proteinExistence type="predicted"/>
<dbReference type="PRINTS" id="PR00007">
    <property type="entry name" value="COMPLEMNTC1Q"/>
</dbReference>
<dbReference type="EMBL" id="VSWD01000004">
    <property type="protein sequence ID" value="KAK3105265.1"/>
    <property type="molecule type" value="Genomic_DNA"/>
</dbReference>
<evidence type="ECO:0000313" key="2">
    <source>
        <dbReference type="EMBL" id="KAK3105265.1"/>
    </source>
</evidence>
<accession>A0AA89C9E1</accession>
<feature type="domain" description="C1q" evidence="1">
    <location>
        <begin position="1"/>
        <end position="73"/>
    </location>
</feature>
<name>A0AA89C9E1_PINIB</name>
<dbReference type="SUPFAM" id="SSF49842">
    <property type="entry name" value="TNF-like"/>
    <property type="match status" value="1"/>
</dbReference>
<gene>
    <name evidence="2" type="ORF">FSP39_021318</name>
</gene>
<dbReference type="Pfam" id="PF00386">
    <property type="entry name" value="C1q"/>
    <property type="match status" value="1"/>
</dbReference>
<comment type="caution">
    <text evidence="2">The sequence shown here is derived from an EMBL/GenBank/DDBJ whole genome shotgun (WGS) entry which is preliminary data.</text>
</comment>
<dbReference type="Gene3D" id="2.60.120.40">
    <property type="match status" value="1"/>
</dbReference>
<dbReference type="InterPro" id="IPR008983">
    <property type="entry name" value="Tumour_necrosis_fac-like_dom"/>
</dbReference>
<evidence type="ECO:0000313" key="3">
    <source>
        <dbReference type="Proteomes" id="UP001186944"/>
    </source>
</evidence>
<keyword evidence="3" id="KW-1185">Reference proteome</keyword>
<dbReference type="PROSITE" id="PS50871">
    <property type="entry name" value="C1Q"/>
    <property type="match status" value="1"/>
</dbReference>
<protein>
    <recommendedName>
        <fullName evidence="1">C1q domain-containing protein</fullName>
    </recommendedName>
</protein>
<dbReference type="Proteomes" id="UP001186944">
    <property type="component" value="Unassembled WGS sequence"/>
</dbReference>
<reference evidence="2" key="1">
    <citation type="submission" date="2019-08" db="EMBL/GenBank/DDBJ databases">
        <title>The improved chromosome-level genome for the pearl oyster Pinctada fucata martensii using PacBio sequencing and Hi-C.</title>
        <authorList>
            <person name="Zheng Z."/>
        </authorList>
    </citation>
    <scope>NUCLEOTIDE SEQUENCE</scope>
    <source>
        <strain evidence="2">ZZ-2019</strain>
        <tissue evidence="2">Adductor muscle</tissue>
    </source>
</reference>
<sequence length="73" mass="8212">MSGSDSQRCYAFIFHNGNQLSVSYSEEKNHGYAEVASNTILLTLNVGDRVWIETATGKYCYGYPYTAFSGWKI</sequence>
<dbReference type="InterPro" id="IPR001073">
    <property type="entry name" value="C1q_dom"/>
</dbReference>